<accession>A0A135RSR8</accession>
<dbReference type="AlphaFoldDB" id="A0A135RSR8"/>
<name>A0A135RSR8_9PEZI</name>
<protein>
    <submittedName>
        <fullName evidence="2">Uncharacterized protein</fullName>
    </submittedName>
</protein>
<evidence type="ECO:0000313" key="2">
    <source>
        <dbReference type="EMBL" id="KXH26742.1"/>
    </source>
</evidence>
<comment type="caution">
    <text evidence="2">The sequence shown here is derived from an EMBL/GenBank/DDBJ whole genome shotgun (WGS) entry which is preliminary data.</text>
</comment>
<dbReference type="EMBL" id="JFBX01000861">
    <property type="protein sequence ID" value="KXH26742.1"/>
    <property type="molecule type" value="Genomic_DNA"/>
</dbReference>
<gene>
    <name evidence="2" type="ORF">CSIM01_12439</name>
</gene>
<feature type="signal peptide" evidence="1">
    <location>
        <begin position="1"/>
        <end position="20"/>
    </location>
</feature>
<feature type="chain" id="PRO_5007801152" evidence="1">
    <location>
        <begin position="21"/>
        <end position="68"/>
    </location>
</feature>
<reference evidence="2 3" key="1">
    <citation type="submission" date="2014-02" db="EMBL/GenBank/DDBJ databases">
        <title>The genome sequence of Colletotrichum simmondsii CBS122122.</title>
        <authorList>
            <person name="Baroncelli R."/>
            <person name="Thon M.R."/>
        </authorList>
    </citation>
    <scope>NUCLEOTIDE SEQUENCE [LARGE SCALE GENOMIC DNA]</scope>
    <source>
        <strain evidence="2 3">CBS122122</strain>
    </source>
</reference>
<keyword evidence="3" id="KW-1185">Reference proteome</keyword>
<keyword evidence="1" id="KW-0732">Signal</keyword>
<dbReference type="Proteomes" id="UP000070328">
    <property type="component" value="Unassembled WGS sequence"/>
</dbReference>
<proteinExistence type="predicted"/>
<sequence length="68" mass="7275">MQIKAVVLFLTATLLGSASAFCSKDDCCFKDNVARDKHNGDAFYCLNVMHGGPCHADCCTLDGKGRSC</sequence>
<evidence type="ECO:0000256" key="1">
    <source>
        <dbReference type="SAM" id="SignalP"/>
    </source>
</evidence>
<organism evidence="2 3">
    <name type="scientific">Colletotrichum simmondsii</name>
    <dbReference type="NCBI Taxonomy" id="703756"/>
    <lineage>
        <taxon>Eukaryota</taxon>
        <taxon>Fungi</taxon>
        <taxon>Dikarya</taxon>
        <taxon>Ascomycota</taxon>
        <taxon>Pezizomycotina</taxon>
        <taxon>Sordariomycetes</taxon>
        <taxon>Hypocreomycetidae</taxon>
        <taxon>Glomerellales</taxon>
        <taxon>Glomerellaceae</taxon>
        <taxon>Colletotrichum</taxon>
        <taxon>Colletotrichum acutatum species complex</taxon>
    </lineage>
</organism>
<evidence type="ECO:0000313" key="3">
    <source>
        <dbReference type="Proteomes" id="UP000070328"/>
    </source>
</evidence>